<feature type="region of interest" description="Disordered" evidence="1">
    <location>
        <begin position="1"/>
        <end position="64"/>
    </location>
</feature>
<sequence>MPPPQLGTFSLSSSSAHAHPSRNSAYAGDNKSANGYGGRSHGGSSEDAKRERKRREIVGKLGKEMSDRRDEFYSGILYQESVRSYMVSSMHLASKPDLVPVYNLRLYPISLERSALLGQNQGDERHALENAQIAYEEERKMVEDEWKKGRDRLRARMLEGIEDRRRKAREEKDGEGTTAGSRYTRPPIPPPRHPQTP</sequence>
<dbReference type="OrthoDB" id="70376at2759"/>
<dbReference type="AlphaFoldDB" id="A0A5C3QUF0"/>
<keyword evidence="3" id="KW-1185">Reference proteome</keyword>
<evidence type="ECO:0000313" key="3">
    <source>
        <dbReference type="Proteomes" id="UP000305067"/>
    </source>
</evidence>
<name>A0A5C3QUF0_9AGAR</name>
<organism evidence="2 3">
    <name type="scientific">Pterulicium gracile</name>
    <dbReference type="NCBI Taxonomy" id="1884261"/>
    <lineage>
        <taxon>Eukaryota</taxon>
        <taxon>Fungi</taxon>
        <taxon>Dikarya</taxon>
        <taxon>Basidiomycota</taxon>
        <taxon>Agaricomycotina</taxon>
        <taxon>Agaricomycetes</taxon>
        <taxon>Agaricomycetidae</taxon>
        <taxon>Agaricales</taxon>
        <taxon>Pleurotineae</taxon>
        <taxon>Pterulaceae</taxon>
        <taxon>Pterulicium</taxon>
    </lineage>
</organism>
<evidence type="ECO:0000256" key="1">
    <source>
        <dbReference type="SAM" id="MobiDB-lite"/>
    </source>
</evidence>
<proteinExistence type="predicted"/>
<dbReference type="STRING" id="1884261.A0A5C3QUF0"/>
<feature type="region of interest" description="Disordered" evidence="1">
    <location>
        <begin position="157"/>
        <end position="197"/>
    </location>
</feature>
<gene>
    <name evidence="2" type="ORF">BDV98DRAFT_580212</name>
</gene>
<feature type="compositionally biased region" description="Basic and acidic residues" evidence="1">
    <location>
        <begin position="157"/>
        <end position="175"/>
    </location>
</feature>
<dbReference type="EMBL" id="ML178817">
    <property type="protein sequence ID" value="TFL05037.1"/>
    <property type="molecule type" value="Genomic_DNA"/>
</dbReference>
<feature type="compositionally biased region" description="Low complexity" evidence="1">
    <location>
        <begin position="10"/>
        <end position="25"/>
    </location>
</feature>
<reference evidence="2 3" key="1">
    <citation type="journal article" date="2019" name="Nat. Ecol. Evol.">
        <title>Megaphylogeny resolves global patterns of mushroom evolution.</title>
        <authorList>
            <person name="Varga T."/>
            <person name="Krizsan K."/>
            <person name="Foldi C."/>
            <person name="Dima B."/>
            <person name="Sanchez-Garcia M."/>
            <person name="Sanchez-Ramirez S."/>
            <person name="Szollosi G.J."/>
            <person name="Szarkandi J.G."/>
            <person name="Papp V."/>
            <person name="Albert L."/>
            <person name="Andreopoulos W."/>
            <person name="Angelini C."/>
            <person name="Antonin V."/>
            <person name="Barry K.W."/>
            <person name="Bougher N.L."/>
            <person name="Buchanan P."/>
            <person name="Buyck B."/>
            <person name="Bense V."/>
            <person name="Catcheside P."/>
            <person name="Chovatia M."/>
            <person name="Cooper J."/>
            <person name="Damon W."/>
            <person name="Desjardin D."/>
            <person name="Finy P."/>
            <person name="Geml J."/>
            <person name="Haridas S."/>
            <person name="Hughes K."/>
            <person name="Justo A."/>
            <person name="Karasinski D."/>
            <person name="Kautmanova I."/>
            <person name="Kiss B."/>
            <person name="Kocsube S."/>
            <person name="Kotiranta H."/>
            <person name="LaButti K.M."/>
            <person name="Lechner B.E."/>
            <person name="Liimatainen K."/>
            <person name="Lipzen A."/>
            <person name="Lukacs Z."/>
            <person name="Mihaltcheva S."/>
            <person name="Morgado L.N."/>
            <person name="Niskanen T."/>
            <person name="Noordeloos M.E."/>
            <person name="Ohm R.A."/>
            <person name="Ortiz-Santana B."/>
            <person name="Ovrebo C."/>
            <person name="Racz N."/>
            <person name="Riley R."/>
            <person name="Savchenko A."/>
            <person name="Shiryaev A."/>
            <person name="Soop K."/>
            <person name="Spirin V."/>
            <person name="Szebenyi C."/>
            <person name="Tomsovsky M."/>
            <person name="Tulloss R.E."/>
            <person name="Uehling J."/>
            <person name="Grigoriev I.V."/>
            <person name="Vagvolgyi C."/>
            <person name="Papp T."/>
            <person name="Martin F.M."/>
            <person name="Miettinen O."/>
            <person name="Hibbett D.S."/>
            <person name="Nagy L.G."/>
        </authorList>
    </citation>
    <scope>NUCLEOTIDE SEQUENCE [LARGE SCALE GENOMIC DNA]</scope>
    <source>
        <strain evidence="2 3">CBS 309.79</strain>
    </source>
</reference>
<evidence type="ECO:0000313" key="2">
    <source>
        <dbReference type="EMBL" id="TFL05037.1"/>
    </source>
</evidence>
<dbReference type="Proteomes" id="UP000305067">
    <property type="component" value="Unassembled WGS sequence"/>
</dbReference>
<feature type="compositionally biased region" description="Basic and acidic residues" evidence="1">
    <location>
        <begin position="44"/>
        <end position="64"/>
    </location>
</feature>
<accession>A0A5C3QUF0</accession>
<feature type="compositionally biased region" description="Pro residues" evidence="1">
    <location>
        <begin position="186"/>
        <end position="197"/>
    </location>
</feature>
<protein>
    <submittedName>
        <fullName evidence="2">Uncharacterized protein</fullName>
    </submittedName>
</protein>